<dbReference type="GO" id="GO:0016791">
    <property type="term" value="F:phosphatase activity"/>
    <property type="evidence" value="ECO:0007669"/>
    <property type="project" value="UniProtKB-ARBA"/>
</dbReference>
<comment type="caution">
    <text evidence="3">The sequence shown here is derived from an EMBL/GenBank/DDBJ whole genome shotgun (WGS) entry which is preliminary data.</text>
</comment>
<keyword evidence="1" id="KW-0378">Hydrolase</keyword>
<dbReference type="Gene3D" id="3.90.190.10">
    <property type="entry name" value="Protein tyrosine phosphatase superfamily"/>
    <property type="match status" value="1"/>
</dbReference>
<dbReference type="FunFam" id="3.90.190.10:FF:000157">
    <property type="entry name" value="Protein-tyrosine phosphatase"/>
    <property type="match status" value="1"/>
</dbReference>
<accession>A0A094SFP5</accession>
<evidence type="ECO:0000259" key="2">
    <source>
        <dbReference type="PROSITE" id="PS50056"/>
    </source>
</evidence>
<dbReference type="SMART" id="SM00195">
    <property type="entry name" value="DSPc"/>
    <property type="match status" value="1"/>
</dbReference>
<dbReference type="InterPro" id="IPR020422">
    <property type="entry name" value="TYR_PHOSPHATASE_DUAL_dom"/>
</dbReference>
<sequence length="166" mass="17954">MNQALNMDGGIHEIPVPALAGRLWLCGKHFIGPDHAAVLQRVGASHVVCLVREGELRGRYDEYVTWLQTSNCSTWYPIHDLSSPPLEEILPLYQGVIDRLRRGESVIAHCAAGVGRAGTLAVAVCQLAGMPLDEALRHVRQHRPGAGPEVGSQLDAVVALEALLSR</sequence>
<dbReference type="EMBL" id="JNSL01000069">
    <property type="protein sequence ID" value="KGA17073.1"/>
    <property type="molecule type" value="Genomic_DNA"/>
</dbReference>
<evidence type="ECO:0000256" key="1">
    <source>
        <dbReference type="ARBA" id="ARBA00022801"/>
    </source>
</evidence>
<reference evidence="3" key="1">
    <citation type="submission" date="2014-06" db="EMBL/GenBank/DDBJ databases">
        <title>Key roles for freshwater Actinobacteria revealed by deep metagenomic sequencing.</title>
        <authorList>
            <person name="Ghai R."/>
            <person name="Mizuno C.M."/>
            <person name="Picazo A."/>
            <person name="Camacho A."/>
            <person name="Rodriguez-Valera F."/>
        </authorList>
    </citation>
    <scope>NUCLEOTIDE SEQUENCE</scope>
</reference>
<gene>
    <name evidence="3" type="ORF">GM51_11245</name>
</gene>
<proteinExistence type="predicted"/>
<evidence type="ECO:0000313" key="3">
    <source>
        <dbReference type="EMBL" id="KGA17073.1"/>
    </source>
</evidence>
<protein>
    <recommendedName>
        <fullName evidence="2">Tyrosine specific protein phosphatases domain-containing protein</fullName>
    </recommendedName>
</protein>
<dbReference type="PROSITE" id="PS50056">
    <property type="entry name" value="TYR_PHOSPHATASE_2"/>
    <property type="match status" value="1"/>
</dbReference>
<dbReference type="SUPFAM" id="SSF52799">
    <property type="entry name" value="(Phosphotyrosine protein) phosphatases II"/>
    <property type="match status" value="1"/>
</dbReference>
<dbReference type="Pfam" id="PF22784">
    <property type="entry name" value="PTP-SAK"/>
    <property type="match status" value="1"/>
</dbReference>
<feature type="domain" description="Tyrosine specific protein phosphatases" evidence="2">
    <location>
        <begin position="87"/>
        <end position="146"/>
    </location>
</feature>
<name>A0A094SFP5_9ZZZZ</name>
<dbReference type="InterPro" id="IPR029021">
    <property type="entry name" value="Prot-tyrosine_phosphatase-like"/>
</dbReference>
<organism evidence="3">
    <name type="scientific">freshwater metagenome</name>
    <dbReference type="NCBI Taxonomy" id="449393"/>
    <lineage>
        <taxon>unclassified sequences</taxon>
        <taxon>metagenomes</taxon>
        <taxon>ecological metagenomes</taxon>
    </lineage>
</organism>
<dbReference type="InterPro" id="IPR000387">
    <property type="entry name" value="Tyr_Pase_dom"/>
</dbReference>
<dbReference type="AlphaFoldDB" id="A0A094SFP5"/>
<dbReference type="InterPro" id="IPR057023">
    <property type="entry name" value="PTP-SAK"/>
</dbReference>